<keyword evidence="2" id="KW-1185">Reference proteome</keyword>
<protein>
    <submittedName>
        <fullName evidence="1">Uncharacterized protein</fullName>
    </submittedName>
</protein>
<accession>A0ABN7A943</accession>
<gene>
    <name evidence="1" type="ORF">NTJ_00464</name>
</gene>
<dbReference type="Proteomes" id="UP001307889">
    <property type="component" value="Chromosome 1"/>
</dbReference>
<evidence type="ECO:0000313" key="2">
    <source>
        <dbReference type="Proteomes" id="UP001307889"/>
    </source>
</evidence>
<sequence>MRLGGKSSRFVRKVKREGDAAELFRFSPHPQYHPVSDAESLCFVVPFSISDSRRVHSLLLPLQELDFPDGAVRAYSETRKKIKPSVALSSARLLIGTKNRRLWEAADGSTVLAQPHCSVLLG</sequence>
<reference evidence="1 2" key="1">
    <citation type="submission" date="2023-09" db="EMBL/GenBank/DDBJ databases">
        <title>Nesidiocoris tenuis whole genome shotgun sequence.</title>
        <authorList>
            <person name="Shibata T."/>
            <person name="Shimoda M."/>
            <person name="Kobayashi T."/>
            <person name="Uehara T."/>
        </authorList>
    </citation>
    <scope>NUCLEOTIDE SEQUENCE [LARGE SCALE GENOMIC DNA]</scope>
    <source>
        <strain evidence="1 2">Japan</strain>
    </source>
</reference>
<dbReference type="EMBL" id="AP028909">
    <property type="protein sequence ID" value="BES87659.1"/>
    <property type="molecule type" value="Genomic_DNA"/>
</dbReference>
<name>A0ABN7A943_9HEMI</name>
<proteinExistence type="predicted"/>
<organism evidence="1 2">
    <name type="scientific">Nesidiocoris tenuis</name>
    <dbReference type="NCBI Taxonomy" id="355587"/>
    <lineage>
        <taxon>Eukaryota</taxon>
        <taxon>Metazoa</taxon>
        <taxon>Ecdysozoa</taxon>
        <taxon>Arthropoda</taxon>
        <taxon>Hexapoda</taxon>
        <taxon>Insecta</taxon>
        <taxon>Pterygota</taxon>
        <taxon>Neoptera</taxon>
        <taxon>Paraneoptera</taxon>
        <taxon>Hemiptera</taxon>
        <taxon>Heteroptera</taxon>
        <taxon>Panheteroptera</taxon>
        <taxon>Cimicomorpha</taxon>
        <taxon>Miridae</taxon>
        <taxon>Dicyphina</taxon>
        <taxon>Nesidiocoris</taxon>
    </lineage>
</organism>
<evidence type="ECO:0000313" key="1">
    <source>
        <dbReference type="EMBL" id="BES87659.1"/>
    </source>
</evidence>